<evidence type="ECO:0000313" key="4">
    <source>
        <dbReference type="Proteomes" id="UP000215539"/>
    </source>
</evidence>
<dbReference type="Proteomes" id="UP000065822">
    <property type="component" value="Chromosome"/>
</dbReference>
<gene>
    <name evidence="1" type="ORF">AXF12_06120</name>
    <name evidence="2" type="ORF">SAMEA44541418_00490</name>
</gene>
<evidence type="ECO:0000313" key="2">
    <source>
        <dbReference type="EMBL" id="SNV04770.1"/>
    </source>
</evidence>
<keyword evidence="3" id="KW-1185">Reference proteome</keyword>
<dbReference type="EMBL" id="LT906449">
    <property type="protein sequence ID" value="SNV04770.1"/>
    <property type="molecule type" value="Genomic_DNA"/>
</dbReference>
<dbReference type="Proteomes" id="UP000215539">
    <property type="component" value="Chromosome 1"/>
</dbReference>
<proteinExistence type="predicted"/>
<evidence type="ECO:0000313" key="3">
    <source>
        <dbReference type="Proteomes" id="UP000065822"/>
    </source>
</evidence>
<sequence length="185" mass="20414">MAFVDESIFVDGARGKVNKAVYRRWKGHTVLSRVPARAGELKPNQKAQCSKFKEAVAYAVEALKDTDLREQYLQKGKNKQLSAYNMAIADFLTPPVIDAINTENYKGAIGNKISITVTDNFKVTSVLVKIQKPDDTLIESGNAVLKLQQWVYTTTVANPDLTGCKIVVEAKDTPAHTSEKEVLLS</sequence>
<organism evidence="2 4">
    <name type="scientific">Capnocytophaga haemolytica</name>
    <dbReference type="NCBI Taxonomy" id="45243"/>
    <lineage>
        <taxon>Bacteria</taxon>
        <taxon>Pseudomonadati</taxon>
        <taxon>Bacteroidota</taxon>
        <taxon>Flavobacteriia</taxon>
        <taxon>Flavobacteriales</taxon>
        <taxon>Flavobacteriaceae</taxon>
        <taxon>Capnocytophaga</taxon>
    </lineage>
</organism>
<reference evidence="1 3" key="1">
    <citation type="submission" date="2016-02" db="EMBL/GenBank/DDBJ databases">
        <authorList>
            <person name="Holder M.E."/>
            <person name="Ajami N.J."/>
            <person name="Petrosino J.F."/>
        </authorList>
    </citation>
    <scope>NUCLEOTIDE SEQUENCE [LARGE SCALE GENOMIC DNA]</scope>
    <source>
        <strain evidence="1 3">CCUG 32990</strain>
    </source>
</reference>
<dbReference type="RefSeq" id="WP_066429241.1">
    <property type="nucleotide sequence ID" value="NZ_CP014227.1"/>
</dbReference>
<accession>A0AAX2GX63</accession>
<dbReference type="AlphaFoldDB" id="A0AAX2GX63"/>
<name>A0AAX2GX63_9FLAO</name>
<dbReference type="EMBL" id="CP014227">
    <property type="protein sequence ID" value="AMD85131.1"/>
    <property type="molecule type" value="Genomic_DNA"/>
</dbReference>
<protein>
    <submittedName>
        <fullName evidence="2">Uncharacterized protein</fullName>
    </submittedName>
</protein>
<evidence type="ECO:0000313" key="1">
    <source>
        <dbReference type="EMBL" id="AMD85131.1"/>
    </source>
</evidence>
<reference evidence="2 4" key="2">
    <citation type="submission" date="2017-06" db="EMBL/GenBank/DDBJ databases">
        <authorList>
            <consortium name="Pathogen Informatics"/>
        </authorList>
    </citation>
    <scope>NUCLEOTIDE SEQUENCE [LARGE SCALE GENOMIC DNA]</scope>
    <source>
        <strain evidence="2 4">NCTC12947</strain>
    </source>
</reference>
<dbReference type="KEGG" id="chg:AXF12_06120"/>